<dbReference type="EMBL" id="JYDP01000203">
    <property type="protein sequence ID" value="KRZ03150.1"/>
    <property type="molecule type" value="Genomic_DNA"/>
</dbReference>
<dbReference type="Proteomes" id="UP000055024">
    <property type="component" value="Unassembled WGS sequence"/>
</dbReference>
<gene>
    <name evidence="1" type="ORF">T11_62</name>
</gene>
<protein>
    <submittedName>
        <fullName evidence="1">Uncharacterized protein</fullName>
    </submittedName>
</protein>
<accession>A0A0V1GXX1</accession>
<reference evidence="1 2" key="1">
    <citation type="submission" date="2015-01" db="EMBL/GenBank/DDBJ databases">
        <title>Evolution of Trichinella species and genotypes.</title>
        <authorList>
            <person name="Korhonen P.K."/>
            <person name="Edoardo P."/>
            <person name="Giuseppe L.R."/>
            <person name="Gasser R.B."/>
        </authorList>
    </citation>
    <scope>NUCLEOTIDE SEQUENCE [LARGE SCALE GENOMIC DNA]</scope>
    <source>
        <strain evidence="1">ISS1029</strain>
    </source>
</reference>
<evidence type="ECO:0000313" key="2">
    <source>
        <dbReference type="Proteomes" id="UP000055024"/>
    </source>
</evidence>
<sequence>MKVKNYFDTDLQNWDPWGTAYTVCLHSTVLLRVVLDLLRVVLDLLRAGLGMLRKGASNS</sequence>
<keyword evidence="2" id="KW-1185">Reference proteome</keyword>
<evidence type="ECO:0000313" key="1">
    <source>
        <dbReference type="EMBL" id="KRZ03150.1"/>
    </source>
</evidence>
<comment type="caution">
    <text evidence="1">The sequence shown here is derived from an EMBL/GenBank/DDBJ whole genome shotgun (WGS) entry which is preliminary data.</text>
</comment>
<dbReference type="AlphaFoldDB" id="A0A0V1GXX1"/>
<proteinExistence type="predicted"/>
<name>A0A0V1GXX1_9BILA</name>
<organism evidence="1 2">
    <name type="scientific">Trichinella zimbabwensis</name>
    <dbReference type="NCBI Taxonomy" id="268475"/>
    <lineage>
        <taxon>Eukaryota</taxon>
        <taxon>Metazoa</taxon>
        <taxon>Ecdysozoa</taxon>
        <taxon>Nematoda</taxon>
        <taxon>Enoplea</taxon>
        <taxon>Dorylaimia</taxon>
        <taxon>Trichinellida</taxon>
        <taxon>Trichinellidae</taxon>
        <taxon>Trichinella</taxon>
    </lineage>
</organism>